<evidence type="ECO:0000313" key="2">
    <source>
        <dbReference type="Proteomes" id="UP001602119"/>
    </source>
</evidence>
<accession>A0ABW6VG22</accession>
<dbReference type="Proteomes" id="UP001602119">
    <property type="component" value="Unassembled WGS sequence"/>
</dbReference>
<organism evidence="1 2">
    <name type="scientific">Microtetraspora fusca</name>
    <dbReference type="NCBI Taxonomy" id="1997"/>
    <lineage>
        <taxon>Bacteria</taxon>
        <taxon>Bacillati</taxon>
        <taxon>Actinomycetota</taxon>
        <taxon>Actinomycetes</taxon>
        <taxon>Streptosporangiales</taxon>
        <taxon>Streptosporangiaceae</taxon>
        <taxon>Microtetraspora</taxon>
    </lineage>
</organism>
<protein>
    <submittedName>
        <fullName evidence="1">Uncharacterized protein</fullName>
    </submittedName>
</protein>
<dbReference type="RefSeq" id="WP_387345983.1">
    <property type="nucleotide sequence ID" value="NZ_JBIAXI010000024.1"/>
</dbReference>
<evidence type="ECO:0000313" key="1">
    <source>
        <dbReference type="EMBL" id="MFF4777527.1"/>
    </source>
</evidence>
<dbReference type="EMBL" id="JBIAXI010000024">
    <property type="protein sequence ID" value="MFF4777527.1"/>
    <property type="molecule type" value="Genomic_DNA"/>
</dbReference>
<reference evidence="1 2" key="1">
    <citation type="submission" date="2024-10" db="EMBL/GenBank/DDBJ databases">
        <title>The Natural Products Discovery Center: Release of the First 8490 Sequenced Strains for Exploring Actinobacteria Biosynthetic Diversity.</title>
        <authorList>
            <person name="Kalkreuter E."/>
            <person name="Kautsar S.A."/>
            <person name="Yang D."/>
            <person name="Bader C.D."/>
            <person name="Teijaro C.N."/>
            <person name="Fluegel L."/>
            <person name="Davis C.M."/>
            <person name="Simpson J.R."/>
            <person name="Lauterbach L."/>
            <person name="Steele A.D."/>
            <person name="Gui C."/>
            <person name="Meng S."/>
            <person name="Li G."/>
            <person name="Viehrig K."/>
            <person name="Ye F."/>
            <person name="Su P."/>
            <person name="Kiefer A.F."/>
            <person name="Nichols A."/>
            <person name="Cepeda A.J."/>
            <person name="Yan W."/>
            <person name="Fan B."/>
            <person name="Jiang Y."/>
            <person name="Adhikari A."/>
            <person name="Zheng C.-J."/>
            <person name="Schuster L."/>
            <person name="Cowan T.M."/>
            <person name="Smanski M.J."/>
            <person name="Chevrette M.G."/>
            <person name="De Carvalho L.P.S."/>
            <person name="Shen B."/>
        </authorList>
    </citation>
    <scope>NUCLEOTIDE SEQUENCE [LARGE SCALE GENOMIC DNA]</scope>
    <source>
        <strain evidence="1 2">NPDC001281</strain>
    </source>
</reference>
<sequence length="86" mass="9527">MGRTFTYAVQTTHNGGQTWNKGAAVVSSFVPSYDHNDVAAWLAATTDMRRDGSQRVAVWLGCHRKTPHYPPIVTCVPGEQPRQMPN</sequence>
<proteinExistence type="predicted"/>
<name>A0ABW6VG22_MICFU</name>
<comment type="caution">
    <text evidence="1">The sequence shown here is derived from an EMBL/GenBank/DDBJ whole genome shotgun (WGS) entry which is preliminary data.</text>
</comment>
<gene>
    <name evidence="1" type="ORF">ACFY05_32190</name>
</gene>
<keyword evidence="2" id="KW-1185">Reference proteome</keyword>